<accession>A0A4S2L1Z4</accession>
<dbReference type="Proteomes" id="UP000310200">
    <property type="component" value="Unassembled WGS sequence"/>
</dbReference>
<proteinExistence type="predicted"/>
<feature type="compositionally biased region" description="Basic residues" evidence="1">
    <location>
        <begin position="13"/>
        <end position="41"/>
    </location>
</feature>
<gene>
    <name evidence="2" type="ORF">DBV15_08153</name>
</gene>
<dbReference type="AlphaFoldDB" id="A0A4S2L1Z4"/>
<evidence type="ECO:0000256" key="1">
    <source>
        <dbReference type="SAM" id="MobiDB-lite"/>
    </source>
</evidence>
<name>A0A4S2L1Z4_9HYME</name>
<evidence type="ECO:0000313" key="3">
    <source>
        <dbReference type="Proteomes" id="UP000310200"/>
    </source>
</evidence>
<sequence>MKRFMTAESVMRSSRKSRIAREERRRRRGRMTGKRRRSVSKRRAEREWMRRIKFFLSRSDSYGYGNMTYDFNTSLLTGDAIWPPRAKLSLSKLTEAETEASSLVRSRATRTTVHLMYRPPFI</sequence>
<protein>
    <submittedName>
        <fullName evidence="2">Uncharacterized protein</fullName>
    </submittedName>
</protein>
<dbReference type="EMBL" id="QBLH01000280">
    <property type="protein sequence ID" value="TGZ56723.1"/>
    <property type="molecule type" value="Genomic_DNA"/>
</dbReference>
<organism evidence="2 3">
    <name type="scientific">Temnothorax longispinosus</name>
    <dbReference type="NCBI Taxonomy" id="300112"/>
    <lineage>
        <taxon>Eukaryota</taxon>
        <taxon>Metazoa</taxon>
        <taxon>Ecdysozoa</taxon>
        <taxon>Arthropoda</taxon>
        <taxon>Hexapoda</taxon>
        <taxon>Insecta</taxon>
        <taxon>Pterygota</taxon>
        <taxon>Neoptera</taxon>
        <taxon>Endopterygota</taxon>
        <taxon>Hymenoptera</taxon>
        <taxon>Apocrita</taxon>
        <taxon>Aculeata</taxon>
        <taxon>Formicoidea</taxon>
        <taxon>Formicidae</taxon>
        <taxon>Myrmicinae</taxon>
        <taxon>Temnothorax</taxon>
    </lineage>
</organism>
<comment type="caution">
    <text evidence="2">The sequence shown here is derived from an EMBL/GenBank/DDBJ whole genome shotgun (WGS) entry which is preliminary data.</text>
</comment>
<evidence type="ECO:0000313" key="2">
    <source>
        <dbReference type="EMBL" id="TGZ56723.1"/>
    </source>
</evidence>
<keyword evidence="3" id="KW-1185">Reference proteome</keyword>
<feature type="region of interest" description="Disordered" evidence="1">
    <location>
        <begin position="1"/>
        <end position="42"/>
    </location>
</feature>
<reference evidence="2 3" key="1">
    <citation type="journal article" date="2019" name="Philos. Trans. R. Soc. Lond., B, Biol. Sci.">
        <title>Ant behaviour and brain gene expression of defending hosts depend on the ecological success of the intruding social parasite.</title>
        <authorList>
            <person name="Kaur R."/>
            <person name="Stoldt M."/>
            <person name="Jongepier E."/>
            <person name="Feldmeyer B."/>
            <person name="Menzel F."/>
            <person name="Bornberg-Bauer E."/>
            <person name="Foitzik S."/>
        </authorList>
    </citation>
    <scope>NUCLEOTIDE SEQUENCE [LARGE SCALE GENOMIC DNA]</scope>
    <source>
        <tissue evidence="2">Whole body</tissue>
    </source>
</reference>